<sequence length="73" mass="8099">MQHITASTPSTEDDIREDPDSLTLTSKREIKEKCTLGIGGFGQVQLVTIGSDDNYCVLKKIVRRGDKQVLMDC</sequence>
<evidence type="ECO:0000256" key="1">
    <source>
        <dbReference type="SAM" id="MobiDB-lite"/>
    </source>
</evidence>
<organism evidence="2 3">
    <name type="scientific">Aduncisulcus paluster</name>
    <dbReference type="NCBI Taxonomy" id="2918883"/>
    <lineage>
        <taxon>Eukaryota</taxon>
        <taxon>Metamonada</taxon>
        <taxon>Carpediemonas-like organisms</taxon>
        <taxon>Aduncisulcus</taxon>
    </lineage>
</organism>
<dbReference type="EMBL" id="BQXS01010101">
    <property type="protein sequence ID" value="GKT32970.1"/>
    <property type="molecule type" value="Genomic_DNA"/>
</dbReference>
<protein>
    <recommendedName>
        <fullName evidence="4">Protein kinase domain-containing protein</fullName>
    </recommendedName>
</protein>
<feature type="non-terminal residue" evidence="2">
    <location>
        <position position="73"/>
    </location>
</feature>
<reference evidence="2" key="1">
    <citation type="submission" date="2022-03" db="EMBL/GenBank/DDBJ databases">
        <title>Draft genome sequence of Aduncisulcus paluster, a free-living microaerophilic Fornicata.</title>
        <authorList>
            <person name="Yuyama I."/>
            <person name="Kume K."/>
            <person name="Tamura T."/>
            <person name="Inagaki Y."/>
            <person name="Hashimoto T."/>
        </authorList>
    </citation>
    <scope>NUCLEOTIDE SEQUENCE</scope>
    <source>
        <strain evidence="2">NY0171</strain>
    </source>
</reference>
<dbReference type="Proteomes" id="UP001057375">
    <property type="component" value="Unassembled WGS sequence"/>
</dbReference>
<feature type="compositionally biased region" description="Polar residues" evidence="1">
    <location>
        <begin position="1"/>
        <end position="10"/>
    </location>
</feature>
<feature type="region of interest" description="Disordered" evidence="1">
    <location>
        <begin position="1"/>
        <end position="22"/>
    </location>
</feature>
<accession>A0ABQ5KKD3</accession>
<proteinExistence type="predicted"/>
<comment type="caution">
    <text evidence="2">The sequence shown here is derived from an EMBL/GenBank/DDBJ whole genome shotgun (WGS) entry which is preliminary data.</text>
</comment>
<keyword evidence="3" id="KW-1185">Reference proteome</keyword>
<evidence type="ECO:0008006" key="4">
    <source>
        <dbReference type="Google" id="ProtNLM"/>
    </source>
</evidence>
<evidence type="ECO:0000313" key="2">
    <source>
        <dbReference type="EMBL" id="GKT32970.1"/>
    </source>
</evidence>
<gene>
    <name evidence="2" type="ORF">ADUPG1_007005</name>
</gene>
<evidence type="ECO:0000313" key="3">
    <source>
        <dbReference type="Proteomes" id="UP001057375"/>
    </source>
</evidence>
<name>A0ABQ5KKD3_9EUKA</name>